<dbReference type="Proteomes" id="UP000748531">
    <property type="component" value="Unassembled WGS sequence"/>
</dbReference>
<proteinExistence type="predicted"/>
<protein>
    <submittedName>
        <fullName evidence="1">Uncharacterized protein</fullName>
    </submittedName>
</protein>
<evidence type="ECO:0000313" key="2">
    <source>
        <dbReference type="Proteomes" id="UP000748531"/>
    </source>
</evidence>
<comment type="caution">
    <text evidence="1">The sequence shown here is derived from an EMBL/GenBank/DDBJ whole genome shotgun (WGS) entry which is preliminary data.</text>
</comment>
<reference evidence="1" key="1">
    <citation type="submission" date="2019-05" db="EMBL/GenBank/DDBJ databases">
        <title>Annotation for the trematode Paragonimus heterotremus.</title>
        <authorList>
            <person name="Choi Y.-J."/>
        </authorList>
    </citation>
    <scope>NUCLEOTIDE SEQUENCE</scope>
    <source>
        <strain evidence="1">LC</strain>
    </source>
</reference>
<keyword evidence="2" id="KW-1185">Reference proteome</keyword>
<accession>A0A8J4WJS0</accession>
<evidence type="ECO:0000313" key="1">
    <source>
        <dbReference type="EMBL" id="KAF5403029.1"/>
    </source>
</evidence>
<name>A0A8J4WJS0_9TREM</name>
<dbReference type="OrthoDB" id="10294936at2759"/>
<sequence length="69" mass="7741">MYSCVDENASKCDISASLGNAEKNQQCLRCPDCLTARNTCLLSKLADTKYESCNEARMYINALSRRQRA</sequence>
<dbReference type="EMBL" id="LUCH01001460">
    <property type="protein sequence ID" value="KAF5403029.1"/>
    <property type="molecule type" value="Genomic_DNA"/>
</dbReference>
<gene>
    <name evidence="1" type="ORF">PHET_03523</name>
</gene>
<organism evidence="1 2">
    <name type="scientific">Paragonimus heterotremus</name>
    <dbReference type="NCBI Taxonomy" id="100268"/>
    <lineage>
        <taxon>Eukaryota</taxon>
        <taxon>Metazoa</taxon>
        <taxon>Spiralia</taxon>
        <taxon>Lophotrochozoa</taxon>
        <taxon>Platyhelminthes</taxon>
        <taxon>Trematoda</taxon>
        <taxon>Digenea</taxon>
        <taxon>Plagiorchiida</taxon>
        <taxon>Troglotremata</taxon>
        <taxon>Troglotrematidae</taxon>
        <taxon>Paragonimus</taxon>
    </lineage>
</organism>
<dbReference type="AlphaFoldDB" id="A0A8J4WJS0"/>